<keyword evidence="7" id="KW-0238">DNA-binding</keyword>
<dbReference type="PANTHER" id="PTHR31576:SF2">
    <property type="entry name" value="TATA BOX-BINDING PROTEIN-ASSOCIATED FACTOR RNA POLYMERASE I SUBUNIT B"/>
    <property type="match status" value="1"/>
</dbReference>
<sequence>MANVLEPYLYLQEQHGFGQNKKSSAPGEEGSDGKRDGEESSDEDNQAPKEENDDNEDEDGKSGSSSSDDDSEDPELAKLLRENSESPSSSDNDEQPRSQPADTERKGKGRFIHQEYDSPAGNISILMIACWTMRFPVMYMDFVRLIEAYELPYLDSLRLLPPSLTLHLTKQNIQALSPHFAPTPMHMHRLTSRLAKLMFRSYNILTPECNAAPLLWRAVRGLQGNPTLYTLTKQLAHTLSLTLTIHYSLAPKLKKLKTRDPEHHKYDNAPPEVSLAATVIVVLKLVYGLDGRKRTPKDIHDPACALPNLSEYLIAIKELEERERKSKTSILSASSTSSALDMDNDMLDDYLDFCEKALLPRENRNIEHGVIRDYFPLTRHSSTPDEGVRSEVFEDSLPDAMSAVRIHENSSDLGPGNAYAIYHTQDVLGSLPEDYEKIVNRAATWAGVEEDYVCGVVERFERRLAGWWDKVRREKAETLGRVDDEVCRICIGQLIQHD</sequence>
<keyword evidence="5" id="KW-0862">Zinc</keyword>
<dbReference type="STRING" id="98765.A0A2R6QB97"/>
<organism evidence="13 14">
    <name type="scientific">Hermanssonia centrifuga</name>
    <dbReference type="NCBI Taxonomy" id="98765"/>
    <lineage>
        <taxon>Eukaryota</taxon>
        <taxon>Fungi</taxon>
        <taxon>Dikarya</taxon>
        <taxon>Basidiomycota</taxon>
        <taxon>Agaricomycotina</taxon>
        <taxon>Agaricomycetes</taxon>
        <taxon>Polyporales</taxon>
        <taxon>Meruliaceae</taxon>
        <taxon>Hermanssonia</taxon>
    </lineage>
</organism>
<dbReference type="AlphaFoldDB" id="A0A2R6QB97"/>
<keyword evidence="9" id="KW-0539">Nucleus</keyword>
<evidence type="ECO:0000313" key="14">
    <source>
        <dbReference type="Proteomes" id="UP000186601"/>
    </source>
</evidence>
<keyword evidence="14" id="KW-1185">Reference proteome</keyword>
<evidence type="ECO:0000256" key="5">
    <source>
        <dbReference type="ARBA" id="ARBA00022833"/>
    </source>
</evidence>
<evidence type="ECO:0000256" key="10">
    <source>
        <dbReference type="SAM" id="MobiDB-lite"/>
    </source>
</evidence>
<feature type="compositionally biased region" description="Acidic residues" evidence="10">
    <location>
        <begin position="39"/>
        <end position="59"/>
    </location>
</feature>
<evidence type="ECO:0000256" key="9">
    <source>
        <dbReference type="ARBA" id="ARBA00023242"/>
    </source>
</evidence>
<keyword evidence="4" id="KW-0863">Zinc-finger</keyword>
<dbReference type="OrthoDB" id="428577at2759"/>
<feature type="domain" description="Rrn7/TAF1B N-terminal cyclin" evidence="11">
    <location>
        <begin position="73"/>
        <end position="161"/>
    </location>
</feature>
<gene>
    <name evidence="13" type="ORF">PHLCEN_2v3902</name>
</gene>
<comment type="subcellular location">
    <subcellularLocation>
        <location evidence="1">Nucleus</location>
        <location evidence="1">Nucleolus</location>
    </subcellularLocation>
</comment>
<dbReference type="GO" id="GO:0008270">
    <property type="term" value="F:zinc ion binding"/>
    <property type="evidence" value="ECO:0007669"/>
    <property type="project" value="UniProtKB-KW"/>
</dbReference>
<comment type="caution">
    <text evidence="13">The sequence shown here is derived from an EMBL/GenBank/DDBJ whole genome shotgun (WGS) entry which is preliminary data.</text>
</comment>
<protein>
    <submittedName>
        <fullName evidence="13">Uncharacterized protein</fullName>
    </submittedName>
</protein>
<dbReference type="Pfam" id="PF20645">
    <property type="entry name" value="Rrn7_cyclin_C"/>
    <property type="match status" value="1"/>
</dbReference>
<proteinExistence type="inferred from homology"/>
<accession>A0A2R6QB97</accession>
<evidence type="ECO:0000256" key="7">
    <source>
        <dbReference type="ARBA" id="ARBA00023125"/>
    </source>
</evidence>
<dbReference type="GO" id="GO:0070860">
    <property type="term" value="C:RNA polymerase I core factor complex"/>
    <property type="evidence" value="ECO:0007669"/>
    <property type="project" value="InterPro"/>
</dbReference>
<name>A0A2R6QB97_9APHY</name>
<keyword evidence="6" id="KW-0805">Transcription regulation</keyword>
<reference evidence="13 14" key="1">
    <citation type="submission" date="2018-02" db="EMBL/GenBank/DDBJ databases">
        <title>Genome sequence of the basidiomycete white-rot fungus Phlebia centrifuga.</title>
        <authorList>
            <person name="Granchi Z."/>
            <person name="Peng M."/>
            <person name="de Vries R.P."/>
            <person name="Hilden K."/>
            <person name="Makela M.R."/>
            <person name="Grigoriev I."/>
            <person name="Riley R."/>
        </authorList>
    </citation>
    <scope>NUCLEOTIDE SEQUENCE [LARGE SCALE GENOMIC DNA]</scope>
    <source>
        <strain evidence="13 14">FBCC195</strain>
    </source>
</reference>
<comment type="similarity">
    <text evidence="2">Belongs to the RRN7/TAF1B family.</text>
</comment>
<evidence type="ECO:0000256" key="1">
    <source>
        <dbReference type="ARBA" id="ARBA00004604"/>
    </source>
</evidence>
<evidence type="ECO:0000256" key="4">
    <source>
        <dbReference type="ARBA" id="ARBA00022771"/>
    </source>
</evidence>
<evidence type="ECO:0000256" key="8">
    <source>
        <dbReference type="ARBA" id="ARBA00023163"/>
    </source>
</evidence>
<evidence type="ECO:0000256" key="6">
    <source>
        <dbReference type="ARBA" id="ARBA00023015"/>
    </source>
</evidence>
<dbReference type="InterPro" id="IPR048540">
    <property type="entry name" value="Rrn7_cyclin_N"/>
</dbReference>
<dbReference type="PANTHER" id="PTHR31576">
    <property type="entry name" value="TATA BOX-BINDING PROTEIN-ASSOCIATED FACTOR RNA POLYMERASE I SUBUNIT B"/>
    <property type="match status" value="1"/>
</dbReference>
<feature type="region of interest" description="Disordered" evidence="10">
    <location>
        <begin position="13"/>
        <end position="113"/>
    </location>
</feature>
<evidence type="ECO:0000259" key="11">
    <source>
        <dbReference type="Pfam" id="PF20644"/>
    </source>
</evidence>
<evidence type="ECO:0000256" key="2">
    <source>
        <dbReference type="ARBA" id="ARBA00006899"/>
    </source>
</evidence>
<evidence type="ECO:0000259" key="12">
    <source>
        <dbReference type="Pfam" id="PF20645"/>
    </source>
</evidence>
<keyword evidence="8" id="KW-0804">Transcription</keyword>
<feature type="compositionally biased region" description="Basic and acidic residues" evidence="10">
    <location>
        <begin position="102"/>
        <end position="113"/>
    </location>
</feature>
<evidence type="ECO:0000256" key="3">
    <source>
        <dbReference type="ARBA" id="ARBA00022723"/>
    </source>
</evidence>
<dbReference type="Proteomes" id="UP000186601">
    <property type="component" value="Unassembled WGS sequence"/>
</dbReference>
<dbReference type="InterPro" id="IPR033599">
    <property type="entry name" value="TAF1B/Rrn7"/>
</dbReference>
<feature type="domain" description="Rrn7/TAF1B C-terminal cyclin" evidence="12">
    <location>
        <begin position="182"/>
        <end position="357"/>
    </location>
</feature>
<keyword evidence="3" id="KW-0479">Metal-binding</keyword>
<evidence type="ECO:0000313" key="13">
    <source>
        <dbReference type="EMBL" id="PSS05413.1"/>
    </source>
</evidence>
<dbReference type="Pfam" id="PF20644">
    <property type="entry name" value="Rrn7_cyclin_N"/>
    <property type="match status" value="1"/>
</dbReference>
<dbReference type="GO" id="GO:0001164">
    <property type="term" value="F:RNA polymerase I core promoter sequence-specific DNA binding"/>
    <property type="evidence" value="ECO:0007669"/>
    <property type="project" value="InterPro"/>
</dbReference>
<feature type="compositionally biased region" description="Basic and acidic residues" evidence="10">
    <location>
        <begin position="75"/>
        <end position="84"/>
    </location>
</feature>
<dbReference type="GO" id="GO:0042790">
    <property type="term" value="P:nucleolar large rRNA transcription by RNA polymerase I"/>
    <property type="evidence" value="ECO:0007669"/>
    <property type="project" value="TreeGrafter"/>
</dbReference>
<dbReference type="InterPro" id="IPR048538">
    <property type="entry name" value="Rrn7_cyclin_C"/>
</dbReference>
<dbReference type="EMBL" id="MLYV02000373">
    <property type="protein sequence ID" value="PSS05413.1"/>
    <property type="molecule type" value="Genomic_DNA"/>
</dbReference>